<organism evidence="1 2">
    <name type="scientific">Eumeta variegata</name>
    <name type="common">Bagworm moth</name>
    <name type="synonym">Eumeta japonica</name>
    <dbReference type="NCBI Taxonomy" id="151549"/>
    <lineage>
        <taxon>Eukaryota</taxon>
        <taxon>Metazoa</taxon>
        <taxon>Ecdysozoa</taxon>
        <taxon>Arthropoda</taxon>
        <taxon>Hexapoda</taxon>
        <taxon>Insecta</taxon>
        <taxon>Pterygota</taxon>
        <taxon>Neoptera</taxon>
        <taxon>Endopterygota</taxon>
        <taxon>Lepidoptera</taxon>
        <taxon>Glossata</taxon>
        <taxon>Ditrysia</taxon>
        <taxon>Tineoidea</taxon>
        <taxon>Psychidae</taxon>
        <taxon>Oiketicinae</taxon>
        <taxon>Eumeta</taxon>
    </lineage>
</organism>
<evidence type="ECO:0000313" key="2">
    <source>
        <dbReference type="Proteomes" id="UP000299102"/>
    </source>
</evidence>
<name>A0A4C1WXI7_EUMVA</name>
<accession>A0A4C1WXI7</accession>
<keyword evidence="2" id="KW-1185">Reference proteome</keyword>
<dbReference type="EMBL" id="BGZK01000684">
    <property type="protein sequence ID" value="GBP56081.1"/>
    <property type="molecule type" value="Genomic_DNA"/>
</dbReference>
<proteinExistence type="predicted"/>
<gene>
    <name evidence="1" type="ORF">EVAR_43844_1</name>
</gene>
<evidence type="ECO:0000313" key="1">
    <source>
        <dbReference type="EMBL" id="GBP56081.1"/>
    </source>
</evidence>
<dbReference type="Proteomes" id="UP000299102">
    <property type="component" value="Unassembled WGS sequence"/>
</dbReference>
<comment type="caution">
    <text evidence="1">The sequence shown here is derived from an EMBL/GenBank/DDBJ whole genome shotgun (WGS) entry which is preliminary data.</text>
</comment>
<protein>
    <submittedName>
        <fullName evidence="1">Uncharacterized protein</fullName>
    </submittedName>
</protein>
<dbReference type="AlphaFoldDB" id="A0A4C1WXI7"/>
<sequence length="102" mass="10968">MVDPALSPTSLELKTEASGCALRQTGVEEKPANVDAKKRAVCVVCISKCHVKSRRGKGRPRESHVSGCLAESYCLNPTQVSVDVVGELPPGEDFLQLTHPPR</sequence>
<reference evidence="1 2" key="1">
    <citation type="journal article" date="2019" name="Commun. Biol.">
        <title>The bagworm genome reveals a unique fibroin gene that provides high tensile strength.</title>
        <authorList>
            <person name="Kono N."/>
            <person name="Nakamura H."/>
            <person name="Ohtoshi R."/>
            <person name="Tomita M."/>
            <person name="Numata K."/>
            <person name="Arakawa K."/>
        </authorList>
    </citation>
    <scope>NUCLEOTIDE SEQUENCE [LARGE SCALE GENOMIC DNA]</scope>
</reference>